<dbReference type="AlphaFoldDB" id="A0A0U4WX24"/>
<evidence type="ECO:0000259" key="1">
    <source>
        <dbReference type="Pfam" id="PF01370"/>
    </source>
</evidence>
<dbReference type="PANTHER" id="PTHR11092:SF0">
    <property type="entry name" value="EPIMERASE FAMILY PROTEIN SDR39U1"/>
    <property type="match status" value="1"/>
</dbReference>
<dbReference type="InterPro" id="IPR013549">
    <property type="entry name" value="DUF1731"/>
</dbReference>
<evidence type="ECO:0000259" key="2">
    <source>
        <dbReference type="Pfam" id="PF08338"/>
    </source>
</evidence>
<evidence type="ECO:0008006" key="5">
    <source>
        <dbReference type="Google" id="ProtNLM"/>
    </source>
</evidence>
<dbReference type="KEGG" id="malk:MalAC0309_1460"/>
<organism evidence="3 4">
    <name type="scientific">Microcella alkaliphila</name>
    <dbReference type="NCBI Taxonomy" id="279828"/>
    <lineage>
        <taxon>Bacteria</taxon>
        <taxon>Bacillati</taxon>
        <taxon>Actinomycetota</taxon>
        <taxon>Actinomycetes</taxon>
        <taxon>Micrococcales</taxon>
        <taxon>Microbacteriaceae</taxon>
        <taxon>Microcella</taxon>
    </lineage>
</organism>
<dbReference type="Pfam" id="PF01370">
    <property type="entry name" value="Epimerase"/>
    <property type="match status" value="1"/>
</dbReference>
<dbReference type="Proteomes" id="UP000218965">
    <property type="component" value="Chromosome"/>
</dbReference>
<accession>A0A0U4WX24</accession>
<gene>
    <name evidence="3" type="ORF">MalAC0309_1460</name>
</gene>
<evidence type="ECO:0000313" key="4">
    <source>
        <dbReference type="Proteomes" id="UP000218965"/>
    </source>
</evidence>
<reference evidence="4" key="1">
    <citation type="submission" date="2015-12" db="EMBL/GenBank/DDBJ databases">
        <authorList>
            <person name="Shamseldin A."/>
            <person name="Moawad H."/>
            <person name="Abd El-Rahim W.M."/>
            <person name="Sadowsky M.J."/>
        </authorList>
    </citation>
    <scope>NUCLEOTIDE SEQUENCE [LARGE SCALE GENOMIC DNA]</scope>
    <source>
        <strain evidence="4">JAM AC0309</strain>
    </source>
</reference>
<reference evidence="3 4" key="2">
    <citation type="submission" date="2016-01" db="EMBL/GenBank/DDBJ databases">
        <title>Microcella alkaliphila JAM AC0309 whole genome shotgun sequence.</title>
        <authorList>
            <person name="Kurata A."/>
            <person name="Hirose Y."/>
            <person name="Kishimoto N."/>
            <person name="Kobayashi T."/>
        </authorList>
    </citation>
    <scope>NUCLEOTIDE SEQUENCE [LARGE SCALE GENOMIC DNA]</scope>
    <source>
        <strain evidence="3 4">JAM AC0309</strain>
    </source>
</reference>
<dbReference type="Gene3D" id="3.40.50.720">
    <property type="entry name" value="NAD(P)-binding Rossmann-like Domain"/>
    <property type="match status" value="1"/>
</dbReference>
<dbReference type="InterPro" id="IPR036291">
    <property type="entry name" value="NAD(P)-bd_dom_sf"/>
</dbReference>
<proteinExistence type="predicted"/>
<protein>
    <recommendedName>
        <fullName evidence="5">NAD-dependent epimerase</fullName>
    </recommendedName>
</protein>
<dbReference type="Pfam" id="PF08338">
    <property type="entry name" value="DUF1731"/>
    <property type="match status" value="1"/>
</dbReference>
<dbReference type="SUPFAM" id="SSF51735">
    <property type="entry name" value="NAD(P)-binding Rossmann-fold domains"/>
    <property type="match status" value="1"/>
</dbReference>
<dbReference type="EMBL" id="AP017315">
    <property type="protein sequence ID" value="BAU32312.1"/>
    <property type="molecule type" value="Genomic_DNA"/>
</dbReference>
<feature type="domain" description="DUF1731" evidence="2">
    <location>
        <begin position="280"/>
        <end position="316"/>
    </location>
</feature>
<name>A0A0U4WX24_9MICO</name>
<dbReference type="PANTHER" id="PTHR11092">
    <property type="entry name" value="SUGAR NUCLEOTIDE EPIMERASE RELATED"/>
    <property type="match status" value="1"/>
</dbReference>
<feature type="domain" description="NAD-dependent epimerase/dehydratase" evidence="1">
    <location>
        <begin position="7"/>
        <end position="231"/>
    </location>
</feature>
<sequence>MTVTPRVVIAGASGFIGDAVARDYADRGWQIVTIGRRGPVAWSDEAAVIEAVDGADTLINLAGRSVNCRYTAKNRADILSSRVDTTRQLNAAVRAVDHPPRLWLNASTATIYRHATDRPQTESEGDIGTRFSEQVASAWESALFDGDLPGTRRVALRLSIVFGADGGALPPIVRLARLGLGGPQHDGPWMSTPSRRAAGIHLQPGTSGGRQMVSWIHIDDVIAALRFLDARDDIAGAVNITAPRPVDNRTLMKTVRHRVGRPIGLPAFRFMLEPAMAVLRTEPELVLKSRWVLPERLEEAGFSFAYPDLDEALASILNRA</sequence>
<dbReference type="InterPro" id="IPR001509">
    <property type="entry name" value="Epimerase_deHydtase"/>
</dbReference>
<evidence type="ECO:0000313" key="3">
    <source>
        <dbReference type="EMBL" id="BAU32312.1"/>
    </source>
</evidence>